<gene>
    <name evidence="4" type="ORF">AVW11_16660</name>
</gene>
<keyword evidence="2" id="KW-0472">Membrane</keyword>
<name>A0ABX3G266_9ACTN</name>
<evidence type="ECO:0000313" key="4">
    <source>
        <dbReference type="EMBL" id="OLZ65680.1"/>
    </source>
</evidence>
<keyword evidence="5" id="KW-1185">Reference proteome</keyword>
<feature type="compositionally biased region" description="Low complexity" evidence="1">
    <location>
        <begin position="29"/>
        <end position="38"/>
    </location>
</feature>
<dbReference type="PROSITE" id="PS51175">
    <property type="entry name" value="CBM6"/>
    <property type="match status" value="1"/>
</dbReference>
<dbReference type="RefSeq" id="WP_030854694.1">
    <property type="nucleotide sequence ID" value="NZ_JBHYUY010000026.1"/>
</dbReference>
<feature type="transmembrane region" description="Helical" evidence="2">
    <location>
        <begin position="144"/>
        <end position="166"/>
    </location>
</feature>
<reference evidence="4 5" key="1">
    <citation type="submission" date="2016-01" db="EMBL/GenBank/DDBJ databases">
        <title>Streptomyces amritsarensis strain MTCC 11845 genome sequencing and assembly.</title>
        <authorList>
            <person name="Sharma D."/>
            <person name="Nair G.R."/>
            <person name="Kaur G."/>
            <person name="Manhas R.K."/>
            <person name="Mayilraj S."/>
        </authorList>
    </citation>
    <scope>NUCLEOTIDE SEQUENCE [LARGE SCALE GENOMIC DNA]</scope>
    <source>
        <strain evidence="4 5">MTCC 11845</strain>
    </source>
</reference>
<dbReference type="Pfam" id="PF16990">
    <property type="entry name" value="CBM_35"/>
    <property type="match status" value="1"/>
</dbReference>
<feature type="compositionally biased region" description="Gly residues" evidence="1">
    <location>
        <begin position="39"/>
        <end position="54"/>
    </location>
</feature>
<feature type="compositionally biased region" description="Gly residues" evidence="1">
    <location>
        <begin position="124"/>
        <end position="139"/>
    </location>
</feature>
<evidence type="ECO:0000256" key="1">
    <source>
        <dbReference type="SAM" id="MobiDB-lite"/>
    </source>
</evidence>
<evidence type="ECO:0000259" key="3">
    <source>
        <dbReference type="PROSITE" id="PS51175"/>
    </source>
</evidence>
<feature type="region of interest" description="Disordered" evidence="1">
    <location>
        <begin position="1"/>
        <end position="91"/>
    </location>
</feature>
<feature type="domain" description="CBM6" evidence="3">
    <location>
        <begin position="206"/>
        <end position="341"/>
    </location>
</feature>
<protein>
    <submittedName>
        <fullName evidence="4">Carbohydrate-binding protein</fullName>
    </submittedName>
</protein>
<evidence type="ECO:0000313" key="5">
    <source>
        <dbReference type="Proteomes" id="UP000187151"/>
    </source>
</evidence>
<dbReference type="Proteomes" id="UP000187151">
    <property type="component" value="Unassembled WGS sequence"/>
</dbReference>
<keyword evidence="2" id="KW-0812">Transmembrane</keyword>
<feature type="compositionally biased region" description="Basic and acidic residues" evidence="1">
    <location>
        <begin position="167"/>
        <end position="177"/>
    </location>
</feature>
<keyword evidence="2" id="KW-1133">Transmembrane helix</keyword>
<evidence type="ECO:0000256" key="2">
    <source>
        <dbReference type="SAM" id="Phobius"/>
    </source>
</evidence>
<feature type="region of interest" description="Disordered" evidence="1">
    <location>
        <begin position="104"/>
        <end position="139"/>
    </location>
</feature>
<dbReference type="Gene3D" id="2.60.120.260">
    <property type="entry name" value="Galactose-binding domain-like"/>
    <property type="match status" value="1"/>
</dbReference>
<sequence>MTTPANNGPHGGANKPEDDDPFGYLYADGQSAGAAPPTSGGGYGYPGGSAGGHPGAQPGVPRTSHHQVRTVGERRNGGQRGPVPQQQSPGYQAQYQAPEALQAGGYGVPQQPQPPQHQTQTIGQAGGHGGHGGHGGGGSSRRGMLIAAVAVVGAVVIGIGAAIAFGDRNKPEDKGKDTANGNQQSAAPQDPASPTPSAKPSQVQLPKGEAAGAGMVLTGGAKLDSTVPGSKSAGGQYVAGFNQPGAALTWTVEVPEAGDYTLFVNYGVPGKDGKATLTVNGQTPTQGLNLANFAKAADGAWDKGWTRTYAWITLKKGSNAMKISCEPGNQCDVIFDQLELAAGHTKR</sequence>
<dbReference type="SUPFAM" id="SSF49785">
    <property type="entry name" value="Galactose-binding domain-like"/>
    <property type="match status" value="1"/>
</dbReference>
<comment type="caution">
    <text evidence="4">The sequence shown here is derived from an EMBL/GenBank/DDBJ whole genome shotgun (WGS) entry which is preliminary data.</text>
</comment>
<feature type="compositionally biased region" description="Polar residues" evidence="1">
    <location>
        <begin position="195"/>
        <end position="204"/>
    </location>
</feature>
<accession>A0ABX3G266</accession>
<dbReference type="InterPro" id="IPR008979">
    <property type="entry name" value="Galactose-bd-like_sf"/>
</dbReference>
<dbReference type="InterPro" id="IPR005084">
    <property type="entry name" value="CBM6"/>
</dbReference>
<feature type="region of interest" description="Disordered" evidence="1">
    <location>
        <begin position="166"/>
        <end position="206"/>
    </location>
</feature>
<organism evidence="4 5">
    <name type="scientific">Streptomyces amritsarensis</name>
    <dbReference type="NCBI Taxonomy" id="681158"/>
    <lineage>
        <taxon>Bacteria</taxon>
        <taxon>Bacillati</taxon>
        <taxon>Actinomycetota</taxon>
        <taxon>Actinomycetes</taxon>
        <taxon>Kitasatosporales</taxon>
        <taxon>Streptomycetaceae</taxon>
        <taxon>Streptomyces</taxon>
    </lineage>
</organism>
<proteinExistence type="predicted"/>
<dbReference type="EMBL" id="MQUR01000034">
    <property type="protein sequence ID" value="OLZ65680.1"/>
    <property type="molecule type" value="Genomic_DNA"/>
</dbReference>